<dbReference type="Proteomes" id="UP000005622">
    <property type="component" value="Unassembled WGS sequence"/>
</dbReference>
<dbReference type="EMBL" id="JH604637">
    <property type="protein sequence ID" value="EHY64925.1"/>
    <property type="molecule type" value="Genomic_DNA"/>
</dbReference>
<dbReference type="OrthoDB" id="2187476at2759"/>
<feature type="transmembrane region" description="Helical" evidence="1">
    <location>
        <begin position="61"/>
        <end position="90"/>
    </location>
</feature>
<gene>
    <name evidence="2" type="ORF">NERG_01981</name>
</gene>
<feature type="transmembrane region" description="Helical" evidence="1">
    <location>
        <begin position="153"/>
        <end position="173"/>
    </location>
</feature>
<keyword evidence="1" id="KW-0472">Membrane</keyword>
<feature type="transmembrane region" description="Helical" evidence="1">
    <location>
        <begin position="125"/>
        <end position="141"/>
    </location>
</feature>
<feature type="transmembrane region" description="Helical" evidence="1">
    <location>
        <begin position="102"/>
        <end position="119"/>
    </location>
</feature>
<dbReference type="HOGENOM" id="CLU_1305155_0_0_1"/>
<feature type="transmembrane region" description="Helical" evidence="1">
    <location>
        <begin position="21"/>
        <end position="41"/>
    </location>
</feature>
<keyword evidence="1" id="KW-1133">Transmembrane helix</keyword>
<sequence>MKSFYNIAVTEYKALISAYQGSYCVHIISCLLAMGTLYSLMSTSFRKSAETRHFCMVMSNMVYLVALRCGMTGCGLAFTLGGIVSEVGFLLAKYFTKHMQKLFIVSVWFLYTLYIYLLLTRNISTSFPVSIVTAGLALYIHMRVYEIYQITHFLCQSVLLTTSFTGVAYLFMQAPSLEYVQHVSTIAICAIFICLLMRKTLTRYTKEMLLK</sequence>
<name>H8ZEG0_NEMA1</name>
<protein>
    <submittedName>
        <fullName evidence="2">Uncharacterized protein</fullName>
    </submittedName>
</protein>
<evidence type="ECO:0000313" key="2">
    <source>
        <dbReference type="EMBL" id="EHY64925.1"/>
    </source>
</evidence>
<dbReference type="AlphaFoldDB" id="H8ZEG0"/>
<feature type="transmembrane region" description="Helical" evidence="1">
    <location>
        <begin position="179"/>
        <end position="197"/>
    </location>
</feature>
<organism evidence="2">
    <name type="scientific">Nematocida ausubeli (strain ATCC PRA-371 / ERTm2)</name>
    <name type="common">Nematode killer fungus</name>
    <dbReference type="NCBI Taxonomy" id="1913371"/>
    <lineage>
        <taxon>Eukaryota</taxon>
        <taxon>Fungi</taxon>
        <taxon>Fungi incertae sedis</taxon>
        <taxon>Microsporidia</taxon>
        <taxon>Nematocida</taxon>
    </lineage>
</organism>
<reference evidence="2" key="1">
    <citation type="submission" date="2011-03" db="EMBL/GenBank/DDBJ databases">
        <title>The Genome Sequence of Nematocida sp1 strain ERTm2.</title>
        <authorList>
            <consortium name="The Broad Institute Genome Sequencing Platform"/>
            <consortium name="The Broad Institute Genome Sequencing Center for Infectious Disease"/>
            <person name="Cuomo C."/>
            <person name="Troemel E."/>
            <person name="Young S.K."/>
            <person name="Zeng Q."/>
            <person name="Gargeya S."/>
            <person name="Fitzgerald M."/>
            <person name="Haas B."/>
            <person name="Abouelleil A."/>
            <person name="Alvarado L."/>
            <person name="Arachchi H.M."/>
            <person name="Berlin A."/>
            <person name="Brown A."/>
            <person name="Chapman S.B."/>
            <person name="Chen Z."/>
            <person name="Dunbar C."/>
            <person name="Freedman E."/>
            <person name="Gearin G."/>
            <person name="Gellesch M."/>
            <person name="Goldberg J."/>
            <person name="Griggs A."/>
            <person name="Gujja S."/>
            <person name="Heilman E.R."/>
            <person name="Heiman D."/>
            <person name="Howarth C."/>
            <person name="Larson L."/>
            <person name="Lui A."/>
            <person name="MacDonald P.J.P."/>
            <person name="Mehta T."/>
            <person name="Montmayeur A."/>
            <person name="Murphy C."/>
            <person name="Neiman D."/>
            <person name="Pearson M."/>
            <person name="Priest M."/>
            <person name="Roberts A."/>
            <person name="Saif S."/>
            <person name="Shea T."/>
            <person name="Shenoy N."/>
            <person name="Sisk P."/>
            <person name="Stolte C."/>
            <person name="Sykes S."/>
            <person name="White J."/>
            <person name="Yandava C."/>
            <person name="Wortman J."/>
            <person name="Nusbaum C."/>
            <person name="Birren B."/>
        </authorList>
    </citation>
    <scope>NUCLEOTIDE SEQUENCE</scope>
    <source>
        <strain evidence="2">ERTm2</strain>
    </source>
</reference>
<proteinExistence type="predicted"/>
<evidence type="ECO:0000256" key="1">
    <source>
        <dbReference type="SAM" id="Phobius"/>
    </source>
</evidence>
<keyword evidence="1" id="KW-0812">Transmembrane</keyword>
<accession>H8ZEG0</accession>